<evidence type="ECO:0000313" key="1">
    <source>
        <dbReference type="EMBL" id="OAN54172.1"/>
    </source>
</evidence>
<comment type="caution">
    <text evidence="1">The sequence shown here is derived from an EMBL/GenBank/DDBJ whole genome shotgun (WGS) entry which is preliminary data.</text>
</comment>
<dbReference type="AlphaFoldDB" id="A0A178MVI5"/>
<organism evidence="1 2">
    <name type="scientific">Magnetospirillum moscoviense</name>
    <dbReference type="NCBI Taxonomy" id="1437059"/>
    <lineage>
        <taxon>Bacteria</taxon>
        <taxon>Pseudomonadati</taxon>
        <taxon>Pseudomonadota</taxon>
        <taxon>Alphaproteobacteria</taxon>
        <taxon>Rhodospirillales</taxon>
        <taxon>Rhodospirillaceae</taxon>
        <taxon>Magnetospirillum</taxon>
    </lineage>
</organism>
<gene>
    <name evidence="1" type="ORF">A6A05_08970</name>
</gene>
<protein>
    <submittedName>
        <fullName evidence="1">Uncharacterized protein</fullName>
    </submittedName>
</protein>
<accession>A0A178MVI5</accession>
<keyword evidence="2" id="KW-1185">Reference proteome</keyword>
<dbReference type="Proteomes" id="UP000078543">
    <property type="component" value="Unassembled WGS sequence"/>
</dbReference>
<proteinExistence type="predicted"/>
<evidence type="ECO:0000313" key="2">
    <source>
        <dbReference type="Proteomes" id="UP000078543"/>
    </source>
</evidence>
<sequence>MARTELLARSIHRPVKDITGFMLQLADTVSKNVADLSKSSAQTCAGIVRVIRSARSLADPADGLSGETDRT</sequence>
<dbReference type="STRING" id="1437059.A6A05_08970"/>
<reference evidence="1 2" key="1">
    <citation type="submission" date="2016-04" db="EMBL/GenBank/DDBJ databases">
        <title>Draft genome sequence of freshwater magnetotactic bacteria Magnetospirillum marisnigri SP-1 and Magnetospirillum moscoviense BB-1.</title>
        <authorList>
            <person name="Koziaeva V."/>
            <person name="Dziuba M.V."/>
            <person name="Ivanov T.M."/>
            <person name="Kuznetsov B."/>
            <person name="Grouzdev D.S."/>
        </authorList>
    </citation>
    <scope>NUCLEOTIDE SEQUENCE [LARGE SCALE GENOMIC DNA]</scope>
    <source>
        <strain evidence="1 2">BB-1</strain>
    </source>
</reference>
<dbReference type="EMBL" id="LWQU01000122">
    <property type="protein sequence ID" value="OAN54172.1"/>
    <property type="molecule type" value="Genomic_DNA"/>
</dbReference>
<name>A0A178MVI5_9PROT</name>